<dbReference type="AlphaFoldDB" id="A0A9Q0MZH8"/>
<sequence>MPVTVYFWSFRGPKSVGHLSMSLSNGRYISHWPKGDKRSIWKVTSSQYLSLDIDIRAEGRTPDETLVFPANITLDERKIEEWWNSFIPKAEYHLLGQNCAQVVEEALKAGGFEIYDYTDRAGPFAISISTDHIFEEIKFSMDRQGSSSCVIC</sequence>
<gene>
    <name evidence="1" type="ORF">Bhyg_12789</name>
</gene>
<dbReference type="EMBL" id="WJQU01000003">
    <property type="protein sequence ID" value="KAJ6640040.1"/>
    <property type="molecule type" value="Genomic_DNA"/>
</dbReference>
<evidence type="ECO:0000313" key="2">
    <source>
        <dbReference type="Proteomes" id="UP001151699"/>
    </source>
</evidence>
<keyword evidence="2" id="KW-1185">Reference proteome</keyword>
<comment type="caution">
    <text evidence="1">The sequence shown here is derived from an EMBL/GenBank/DDBJ whole genome shotgun (WGS) entry which is preliminary data.</text>
</comment>
<proteinExistence type="predicted"/>
<name>A0A9Q0MZH8_9DIPT</name>
<dbReference type="Proteomes" id="UP001151699">
    <property type="component" value="Chromosome X"/>
</dbReference>
<reference evidence="1" key="1">
    <citation type="submission" date="2022-07" db="EMBL/GenBank/DDBJ databases">
        <authorList>
            <person name="Trinca V."/>
            <person name="Uliana J.V.C."/>
            <person name="Torres T.T."/>
            <person name="Ward R.J."/>
            <person name="Monesi N."/>
        </authorList>
    </citation>
    <scope>NUCLEOTIDE SEQUENCE</scope>
    <source>
        <strain evidence="1">HSMRA1968</strain>
        <tissue evidence="1">Whole embryos</tissue>
    </source>
</reference>
<accession>A0A9Q0MZH8</accession>
<dbReference type="OrthoDB" id="6140501at2759"/>
<protein>
    <submittedName>
        <fullName evidence="1">Uncharacterized protein</fullName>
    </submittedName>
</protein>
<evidence type="ECO:0000313" key="1">
    <source>
        <dbReference type="EMBL" id="KAJ6640040.1"/>
    </source>
</evidence>
<organism evidence="1 2">
    <name type="scientific">Pseudolycoriella hygida</name>
    <dbReference type="NCBI Taxonomy" id="35572"/>
    <lineage>
        <taxon>Eukaryota</taxon>
        <taxon>Metazoa</taxon>
        <taxon>Ecdysozoa</taxon>
        <taxon>Arthropoda</taxon>
        <taxon>Hexapoda</taxon>
        <taxon>Insecta</taxon>
        <taxon>Pterygota</taxon>
        <taxon>Neoptera</taxon>
        <taxon>Endopterygota</taxon>
        <taxon>Diptera</taxon>
        <taxon>Nematocera</taxon>
        <taxon>Sciaroidea</taxon>
        <taxon>Sciaridae</taxon>
        <taxon>Pseudolycoriella</taxon>
    </lineage>
</organism>